<dbReference type="Proteomes" id="UP001597101">
    <property type="component" value="Unassembled WGS sequence"/>
</dbReference>
<gene>
    <name evidence="1" type="ORF">ACFQ14_06140</name>
</gene>
<dbReference type="RefSeq" id="WP_377211820.1">
    <property type="nucleotide sequence ID" value="NZ_JBHTJV010000003.1"/>
</dbReference>
<dbReference type="EMBL" id="JBHTJV010000003">
    <property type="protein sequence ID" value="MFD0915982.1"/>
    <property type="molecule type" value="Genomic_DNA"/>
</dbReference>
<accession>A0ABW3FEI8</accession>
<dbReference type="InterPro" id="IPR046083">
    <property type="entry name" value="DUF6101"/>
</dbReference>
<comment type="caution">
    <text evidence="1">The sequence shown here is derived from an EMBL/GenBank/DDBJ whole genome shotgun (WGS) entry which is preliminary data.</text>
</comment>
<proteinExistence type="predicted"/>
<protein>
    <submittedName>
        <fullName evidence="1">DUF6101 family protein</fullName>
    </submittedName>
</protein>
<keyword evidence="2" id="KW-1185">Reference proteome</keyword>
<name>A0ABW3FEI8_9HYPH</name>
<evidence type="ECO:0000313" key="1">
    <source>
        <dbReference type="EMBL" id="MFD0915982.1"/>
    </source>
</evidence>
<evidence type="ECO:0000313" key="2">
    <source>
        <dbReference type="Proteomes" id="UP001597101"/>
    </source>
</evidence>
<sequence length="190" mass="20976">MGNIASTGASQIKPVWADEAMRLDPYKMPQQVSYGRAVDDISVTLDNKGAVMKRSLTCGLPLSIALPARAFVGVAARAYEHEDGTMTMTLELLHKDSDLSVPLCVSDDVEETACDWHSWARALGVPMVMIDAQGAQTIVKDAGILTEHTPQPRRRRISSLKHRPNFLRRRKTGVVGEVRKLEAREIIART</sequence>
<organism evidence="1 2">
    <name type="scientific">Pseudahrensia aquimaris</name>
    <dbReference type="NCBI Taxonomy" id="744461"/>
    <lineage>
        <taxon>Bacteria</taxon>
        <taxon>Pseudomonadati</taxon>
        <taxon>Pseudomonadota</taxon>
        <taxon>Alphaproteobacteria</taxon>
        <taxon>Hyphomicrobiales</taxon>
        <taxon>Ahrensiaceae</taxon>
        <taxon>Pseudahrensia</taxon>
    </lineage>
</organism>
<reference evidence="2" key="1">
    <citation type="journal article" date="2019" name="Int. J. Syst. Evol. Microbiol.">
        <title>The Global Catalogue of Microorganisms (GCM) 10K type strain sequencing project: providing services to taxonomists for standard genome sequencing and annotation.</title>
        <authorList>
            <consortium name="The Broad Institute Genomics Platform"/>
            <consortium name="The Broad Institute Genome Sequencing Center for Infectious Disease"/>
            <person name="Wu L."/>
            <person name="Ma J."/>
        </authorList>
    </citation>
    <scope>NUCLEOTIDE SEQUENCE [LARGE SCALE GENOMIC DNA]</scope>
    <source>
        <strain evidence="2">CCUG 60023</strain>
    </source>
</reference>
<dbReference type="Pfam" id="PF19596">
    <property type="entry name" value="DUF6101"/>
    <property type="match status" value="1"/>
</dbReference>